<sequence>MLRHLSRACWPILAQRSLLQGCRISRKPCANLVFKRPIVGWLISKKNSIDKNMVVTNNFNKENPIGDYKPNEENKMENKKPEKIEILTRIKPVIIPEIYYRNRIIKSDPRVKHVTSAIREGKYQMAKKFAIAQHICVDAHDDTSLTPLIEAVIRDDVKGINFLVTQMNASLYASDGFSSLRKTPLHYAAYWEKKKALCELLKLGMNPNVLNMEDKSPLDETKNLEIIEILSDAGCLYGKELVSIFYPNAN</sequence>
<accession>A0A3G4ZZ74</accession>
<dbReference type="EMBL" id="MK072108">
    <property type="protein sequence ID" value="AYV78883.1"/>
    <property type="molecule type" value="Genomic_DNA"/>
</dbReference>
<proteinExistence type="predicted"/>
<organism evidence="1">
    <name type="scientific">Edafosvirus sp</name>
    <dbReference type="NCBI Taxonomy" id="2487765"/>
    <lineage>
        <taxon>Viruses</taxon>
        <taxon>Varidnaviria</taxon>
        <taxon>Bamfordvirae</taxon>
        <taxon>Nucleocytoviricota</taxon>
        <taxon>Megaviricetes</taxon>
        <taxon>Imitervirales</taxon>
        <taxon>Mimiviridae</taxon>
        <taxon>Klosneuvirinae</taxon>
    </lineage>
</organism>
<dbReference type="InterPro" id="IPR002110">
    <property type="entry name" value="Ankyrin_rpt"/>
</dbReference>
<evidence type="ECO:0000313" key="1">
    <source>
        <dbReference type="EMBL" id="AYV78883.1"/>
    </source>
</evidence>
<dbReference type="InterPro" id="IPR036770">
    <property type="entry name" value="Ankyrin_rpt-contain_sf"/>
</dbReference>
<dbReference type="SUPFAM" id="SSF48403">
    <property type="entry name" value="Ankyrin repeat"/>
    <property type="match status" value="1"/>
</dbReference>
<protein>
    <submittedName>
        <fullName evidence="1">Uncharacterized protein</fullName>
    </submittedName>
</protein>
<dbReference type="SMART" id="SM00248">
    <property type="entry name" value="ANK"/>
    <property type="match status" value="2"/>
</dbReference>
<dbReference type="Gene3D" id="1.25.40.20">
    <property type="entry name" value="Ankyrin repeat-containing domain"/>
    <property type="match status" value="1"/>
</dbReference>
<reference evidence="1" key="1">
    <citation type="submission" date="2018-10" db="EMBL/GenBank/DDBJ databases">
        <title>Hidden diversity of soil giant viruses.</title>
        <authorList>
            <person name="Schulz F."/>
            <person name="Alteio L."/>
            <person name="Goudeau D."/>
            <person name="Ryan E.M."/>
            <person name="Malmstrom R.R."/>
            <person name="Blanchard J."/>
            <person name="Woyke T."/>
        </authorList>
    </citation>
    <scope>NUCLEOTIDE SEQUENCE</scope>
    <source>
        <strain evidence="1">EDV1</strain>
    </source>
</reference>
<name>A0A3G4ZZ74_9VIRU</name>
<dbReference type="Pfam" id="PF12796">
    <property type="entry name" value="Ank_2"/>
    <property type="match status" value="1"/>
</dbReference>
<gene>
    <name evidence="1" type="ORF">Edafosvirus43_4</name>
</gene>